<evidence type="ECO:0000313" key="2">
    <source>
        <dbReference type="Proteomes" id="UP000182888"/>
    </source>
</evidence>
<reference evidence="2" key="1">
    <citation type="submission" date="2014-08" db="EMBL/GenBank/DDBJ databases">
        <authorList>
            <person name="Edwards T."/>
        </authorList>
    </citation>
    <scope>NUCLEOTIDE SEQUENCE [LARGE SCALE GENOMIC DNA]</scope>
</reference>
<organism evidence="1 2">
    <name type="scientific">Mesorhizobium plurifarium</name>
    <dbReference type="NCBI Taxonomy" id="69974"/>
    <lineage>
        <taxon>Bacteria</taxon>
        <taxon>Pseudomonadati</taxon>
        <taxon>Pseudomonadota</taxon>
        <taxon>Alphaproteobacteria</taxon>
        <taxon>Hyphomicrobiales</taxon>
        <taxon>Phyllobacteriaceae</taxon>
        <taxon>Mesorhizobium</taxon>
    </lineage>
</organism>
<evidence type="ECO:0000313" key="1">
    <source>
        <dbReference type="EMBL" id="CDX59586.1"/>
    </source>
</evidence>
<accession>A0A0K2W1W3</accession>
<dbReference type="AlphaFoldDB" id="A0A0K2W1W3"/>
<proteinExistence type="predicted"/>
<dbReference type="Proteomes" id="UP000182888">
    <property type="component" value="Unassembled WGS sequence"/>
</dbReference>
<dbReference type="EMBL" id="CCND01000020">
    <property type="protein sequence ID" value="CDX59586.1"/>
    <property type="molecule type" value="Genomic_DNA"/>
</dbReference>
<protein>
    <submittedName>
        <fullName evidence="1">Uncharacterized protein</fullName>
    </submittedName>
</protein>
<sequence>MPSRFSCTKVSAFGANFCAALRISSAPWPITSARPVAPAASAAFTTCATIGRPAMACSTLGMALFMRVPSPAARMTDRQDLWLMGRQPYEKGLNQCKLAAQAILHQCG</sequence>
<name>A0A0K2W1W3_MESPL</name>
<gene>
    <name evidence="1" type="ORF">MPL1032_270027</name>
</gene>